<dbReference type="Pfam" id="PF00535">
    <property type="entry name" value="Glycos_transf_2"/>
    <property type="match status" value="1"/>
</dbReference>
<sequence length="1840" mass="205931">MPRFDDQGSNLIFLLSLPRSGSTLLQRILGGHSQIHTLAEPWLMLNPLYTLRKTGVSAEYDADLARQGLEDFLAELDDGSQVHLDAVRAYAARLYGAALAQSGKTIFLDKTPRYYQIIPELRACFPKAKFVFLLRNPAAVLSSTLQTWFDNDPEKLNGTSNCRDLTAGAVFLADALRDFGDNAIVVHYEDLVSDPKQTIDVLCDQLGLTFEENVLDYSHTASFNGHHGDQTRIHEHGKAVEDYRDAWVHNLQDKSRMQYTLDYLETLGPEVMDGLGYDAGEIRGALQTTQENSEWIAADKVNAEGEALFQGGDTEGALDNFRKALALCDDFVLAYNNMAVLYWHRKDAEQAVIALTEGLSRQPRDRDLVLTAGHIFTALGMKNDALGLLSAYLHDSPDDAEVLALRDEIQVLPDADDVPETGSASIQERDASGPEIVEPAAGPIAVITSIAPTRIDVQQRAIQSWLDHGFEVMSLNVQEEIDRLEADFPGVNFIRARRDGRKRLGKPYVYINDMFSALRQSGREIVGVINSDIILRAGETLNRVLHREAPGGLLYGSRIDVDHIEDEAGRYYNRGFDLFFMDRDVLRDIPDNGFMLGMPWWDYWFPCLMLQKGVTVKRIDNPGAYHWWHKPNYSTENSVAFGADFVEAFPRLPFMHMYEQSIEAGLGGFRYTVLSDCALYFVARNSETVRLPGPGGSEAVARSNPKITAIVSTYASGEFIGECLQDLVNQTIADDIEILVIDAASPQNERAVVEEFCKHHSNIRYHRTPERIGIYAAWNLAVEMASGDYLISCSTNDRLREDACEILARSLDDQPDVALVYGNSFLTKQLHRNFDNAELYSMYIWPEYRYEELLDRSMVGPHPMWRRSVHDTVGRFDESLLALGDQDFWIRLGEQHKLLALPDFTGLYLVSEDSLTGNTDVSRVEEDRVHLQWGWHYHYEKWFNRRLENLDPVRCLDGPTVQIIVRSPGTAGSAVADTLDAVAEQAYPNWKLAVIANEACPDPLFDEHPQLTWIQATAGCGLDEGVESVLAGVQENSYVVFMEAGERLDALFLSDACAALERHPGWQVLYCDDDCVSASGELGDPRFKPDFNLDMLRGADYIGNACLFRAGSVAVVGGVQVFDLLLRVFDHFGREGIGHLDEQRFHRSGEHDNCCKEAVEQRRNALQAHLERCGEQAVIEDALVPGSFMLSYISDDKPKVSLLVLANESGGGVGNAVHSILDKTVYPDFEIRVLAGPDVPSAVIDRLKEIQKENPALHLERCANKPLPSRLNQLAGDCEGEFLLWLNENILVLQEEWLSRLVAAAQRKHVGVVGARIVNRNKALLDAGVIPGIGGRGAGAGILSGQHMGSAGYMGRAQLVQESGAVSALCMLVSKELFNKAGGFDKSLAVDLYRSIDFCERIRTDGFQVIWTPHVTLMYLGAISAIDGKPESEAQVNREIDLLQERWLDRFAREPAFNRHLSLSRGDYGLESATPSAWNPVLDTLPRVLSFGVGSYGSWQYRVTQPLDALQDKGMVQRMHTALAGKDKICLPGVVDLERLQPDTLLMHNALHDDYIEAMEKYKRVNDAFIVFGQDDLMTALPPKNPFSKTVYKDMKRRVRKCLSLADRLVVTTEPLAQALKGMVDDICIIPNALDENIWGRLESQRHTGRKPRVGWAGAQQHQGDLELLETVVRELADEVEWVFFGMCPAVLRPWVREIHDAVNFEAYPGKLASLDLDLAIAPLEHNRFNESKSNLRVLEYGVLGWPVIATDIHPYQGVPVCRVPNQPRAWINAIRERIHEFDAMAREGDQLRDWVNRNAMLKLQLDAWMSALNLSTSDHSREHPRHRAASLQHAVYATK</sequence>
<dbReference type="InterPro" id="IPR011990">
    <property type="entry name" value="TPR-like_helical_dom_sf"/>
</dbReference>
<feature type="domain" description="Glycosyltransferase 2-like" evidence="1">
    <location>
        <begin position="709"/>
        <end position="820"/>
    </location>
</feature>
<dbReference type="SMART" id="SM00028">
    <property type="entry name" value="TPR"/>
    <property type="match status" value="2"/>
</dbReference>
<dbReference type="SUPFAM" id="SSF53448">
    <property type="entry name" value="Nucleotide-diphospho-sugar transferases"/>
    <property type="match status" value="4"/>
</dbReference>
<evidence type="ECO:0000313" key="2">
    <source>
        <dbReference type="EMBL" id="TCK18856.1"/>
    </source>
</evidence>
<dbReference type="RefSeq" id="WP_132973022.1">
    <property type="nucleotide sequence ID" value="NZ_SMFX01000001.1"/>
</dbReference>
<evidence type="ECO:0000313" key="3">
    <source>
        <dbReference type="Proteomes" id="UP000295707"/>
    </source>
</evidence>
<dbReference type="InterPro" id="IPR029044">
    <property type="entry name" value="Nucleotide-diphossugar_trans"/>
</dbReference>
<dbReference type="Pfam" id="PF13469">
    <property type="entry name" value="Sulfotransfer_3"/>
    <property type="match status" value="1"/>
</dbReference>
<dbReference type="SUPFAM" id="SSF52540">
    <property type="entry name" value="P-loop containing nucleoside triphosphate hydrolases"/>
    <property type="match status" value="1"/>
</dbReference>
<dbReference type="InterPro" id="IPR001173">
    <property type="entry name" value="Glyco_trans_2-like"/>
</dbReference>
<dbReference type="Gene3D" id="3.90.550.10">
    <property type="entry name" value="Spore Coat Polysaccharide Biosynthesis Protein SpsA, Chain A"/>
    <property type="match status" value="3"/>
</dbReference>
<evidence type="ECO:0000259" key="1">
    <source>
        <dbReference type="Pfam" id="PF00535"/>
    </source>
</evidence>
<keyword evidence="3" id="KW-1185">Reference proteome</keyword>
<dbReference type="InterPro" id="IPR027417">
    <property type="entry name" value="P-loop_NTPase"/>
</dbReference>
<protein>
    <submittedName>
        <fullName evidence="2">GT2 family glycosyltransferase</fullName>
    </submittedName>
</protein>
<dbReference type="EMBL" id="SMFX01000001">
    <property type="protein sequence ID" value="TCK18856.1"/>
    <property type="molecule type" value="Genomic_DNA"/>
</dbReference>
<keyword evidence="2" id="KW-0808">Transferase</keyword>
<dbReference type="SUPFAM" id="SSF53756">
    <property type="entry name" value="UDP-Glycosyltransferase/glycogen phosphorylase"/>
    <property type="match status" value="1"/>
</dbReference>
<dbReference type="SUPFAM" id="SSF48452">
    <property type="entry name" value="TPR-like"/>
    <property type="match status" value="1"/>
</dbReference>
<dbReference type="Gene3D" id="3.40.50.300">
    <property type="entry name" value="P-loop containing nucleotide triphosphate hydrolases"/>
    <property type="match status" value="1"/>
</dbReference>
<dbReference type="InterPro" id="IPR019734">
    <property type="entry name" value="TPR_rpt"/>
</dbReference>
<dbReference type="Gene3D" id="1.25.40.10">
    <property type="entry name" value="Tetratricopeptide repeat domain"/>
    <property type="match status" value="1"/>
</dbReference>
<comment type="caution">
    <text evidence="2">The sequence shown here is derived from an EMBL/GenBank/DDBJ whole genome shotgun (WGS) entry which is preliminary data.</text>
</comment>
<proteinExistence type="predicted"/>
<dbReference type="Gene3D" id="3.40.50.2000">
    <property type="entry name" value="Glycogen Phosphorylase B"/>
    <property type="match status" value="1"/>
</dbReference>
<dbReference type="PANTHER" id="PTHR43685">
    <property type="entry name" value="GLYCOSYLTRANSFERASE"/>
    <property type="match status" value="1"/>
</dbReference>
<dbReference type="Proteomes" id="UP000295707">
    <property type="component" value="Unassembled WGS sequence"/>
</dbReference>
<dbReference type="OrthoDB" id="9801954at2"/>
<dbReference type="InterPro" id="IPR050834">
    <property type="entry name" value="Glycosyltransf_2"/>
</dbReference>
<dbReference type="PANTHER" id="PTHR43685:SF2">
    <property type="entry name" value="GLYCOSYLTRANSFERASE 2-LIKE DOMAIN-CONTAINING PROTEIN"/>
    <property type="match status" value="1"/>
</dbReference>
<gene>
    <name evidence="2" type="ORF">DFR30_2141</name>
</gene>
<organism evidence="2 3">
    <name type="scientific">Thiogranum longum</name>
    <dbReference type="NCBI Taxonomy" id="1537524"/>
    <lineage>
        <taxon>Bacteria</taxon>
        <taxon>Pseudomonadati</taxon>
        <taxon>Pseudomonadota</taxon>
        <taxon>Gammaproteobacteria</taxon>
        <taxon>Chromatiales</taxon>
        <taxon>Ectothiorhodospiraceae</taxon>
        <taxon>Thiogranum</taxon>
    </lineage>
</organism>
<name>A0A4V2PH05_9GAMM</name>
<dbReference type="GO" id="GO:0016740">
    <property type="term" value="F:transferase activity"/>
    <property type="evidence" value="ECO:0007669"/>
    <property type="project" value="UniProtKB-KW"/>
</dbReference>
<dbReference type="Pfam" id="PF13414">
    <property type="entry name" value="TPR_11"/>
    <property type="match status" value="1"/>
</dbReference>
<reference evidence="2 3" key="1">
    <citation type="submission" date="2019-03" db="EMBL/GenBank/DDBJ databases">
        <title>Genomic Encyclopedia of Type Strains, Phase IV (KMG-IV): sequencing the most valuable type-strain genomes for metagenomic binning, comparative biology and taxonomic classification.</title>
        <authorList>
            <person name="Goeker M."/>
        </authorList>
    </citation>
    <scope>NUCLEOTIDE SEQUENCE [LARGE SCALE GENOMIC DNA]</scope>
    <source>
        <strain evidence="2 3">DSM 19610</strain>
    </source>
</reference>
<accession>A0A4V2PH05</accession>